<evidence type="ECO:0000313" key="4">
    <source>
        <dbReference type="Proteomes" id="UP001470023"/>
    </source>
</evidence>
<dbReference type="Pfam" id="PF00188">
    <property type="entry name" value="CAP"/>
    <property type="match status" value="1"/>
</dbReference>
<feature type="chain" id="PRO_5045296705" evidence="1">
    <location>
        <begin position="28"/>
        <end position="191"/>
    </location>
</feature>
<reference evidence="3 4" key="1">
    <citation type="submission" date="2024-06" db="EMBL/GenBank/DDBJ databases">
        <title>The Natural Products Discovery Center: Release of the First 8490 Sequenced Strains for Exploring Actinobacteria Biosynthetic Diversity.</title>
        <authorList>
            <person name="Kalkreuter E."/>
            <person name="Kautsar S.A."/>
            <person name="Yang D."/>
            <person name="Bader C.D."/>
            <person name="Teijaro C.N."/>
            <person name="Fluegel L."/>
            <person name="Davis C.M."/>
            <person name="Simpson J.R."/>
            <person name="Lauterbach L."/>
            <person name="Steele A.D."/>
            <person name="Gui C."/>
            <person name="Meng S."/>
            <person name="Li G."/>
            <person name="Viehrig K."/>
            <person name="Ye F."/>
            <person name="Su P."/>
            <person name="Kiefer A.F."/>
            <person name="Nichols A."/>
            <person name="Cepeda A.J."/>
            <person name="Yan W."/>
            <person name="Fan B."/>
            <person name="Jiang Y."/>
            <person name="Adhikari A."/>
            <person name="Zheng C.-J."/>
            <person name="Schuster L."/>
            <person name="Cowan T.M."/>
            <person name="Smanski M.J."/>
            <person name="Chevrette M.G."/>
            <person name="De Carvalho L.P.S."/>
            <person name="Shen B."/>
        </authorList>
    </citation>
    <scope>NUCLEOTIDE SEQUENCE [LARGE SCALE GENOMIC DNA]</scope>
    <source>
        <strain evidence="3 4">NPDC001166</strain>
    </source>
</reference>
<proteinExistence type="predicted"/>
<dbReference type="PANTHER" id="PTHR31157:SF1">
    <property type="entry name" value="SCP DOMAIN-CONTAINING PROTEIN"/>
    <property type="match status" value="1"/>
</dbReference>
<dbReference type="EMBL" id="JBEPAZ010000072">
    <property type="protein sequence ID" value="MER6433871.1"/>
    <property type="molecule type" value="Genomic_DNA"/>
</dbReference>
<dbReference type="InterPro" id="IPR035940">
    <property type="entry name" value="CAP_sf"/>
</dbReference>
<dbReference type="Proteomes" id="UP001470023">
    <property type="component" value="Unassembled WGS sequence"/>
</dbReference>
<evidence type="ECO:0000256" key="1">
    <source>
        <dbReference type="SAM" id="SignalP"/>
    </source>
</evidence>
<accession>A0ABV1UJY5</accession>
<sequence length="191" mass="20221">MKHVMKSALALAAAGVLTLLTVGPSYAAAEPTAQPLSATSAADYYPNVDRIVCEINRAREDQKLSPLQISDKASDVARGHVRDMAAMNAVSSVGSDGRDLRARLNGAGLHSSSIYEVLYHGHTDDAAFARMATAPRPSNWFNGAFMSPDVVGLGLGYDNQFWEVALLGPHPTLLTRPAVCSGDEATGKDHS</sequence>
<dbReference type="RefSeq" id="WP_352065850.1">
    <property type="nucleotide sequence ID" value="NZ_JBEPAZ010000072.1"/>
</dbReference>
<protein>
    <submittedName>
        <fullName evidence="3">CAP domain-containing protein</fullName>
    </submittedName>
</protein>
<keyword evidence="1" id="KW-0732">Signal</keyword>
<dbReference type="InterPro" id="IPR014044">
    <property type="entry name" value="CAP_dom"/>
</dbReference>
<dbReference type="PANTHER" id="PTHR31157">
    <property type="entry name" value="SCP DOMAIN-CONTAINING PROTEIN"/>
    <property type="match status" value="1"/>
</dbReference>
<feature type="domain" description="SCP" evidence="2">
    <location>
        <begin position="54"/>
        <end position="108"/>
    </location>
</feature>
<dbReference type="Gene3D" id="3.40.33.10">
    <property type="entry name" value="CAP"/>
    <property type="match status" value="1"/>
</dbReference>
<gene>
    <name evidence="3" type="ORF">ABT272_40145</name>
</gene>
<comment type="caution">
    <text evidence="3">The sequence shown here is derived from an EMBL/GenBank/DDBJ whole genome shotgun (WGS) entry which is preliminary data.</text>
</comment>
<evidence type="ECO:0000259" key="2">
    <source>
        <dbReference type="Pfam" id="PF00188"/>
    </source>
</evidence>
<evidence type="ECO:0000313" key="3">
    <source>
        <dbReference type="EMBL" id="MER6433871.1"/>
    </source>
</evidence>
<name>A0ABV1UJY5_9ACTN</name>
<keyword evidence="4" id="KW-1185">Reference proteome</keyword>
<organism evidence="3 4">
    <name type="scientific">Streptomyces sp. 900105245</name>
    <dbReference type="NCBI Taxonomy" id="3154379"/>
    <lineage>
        <taxon>Bacteria</taxon>
        <taxon>Bacillati</taxon>
        <taxon>Actinomycetota</taxon>
        <taxon>Actinomycetes</taxon>
        <taxon>Kitasatosporales</taxon>
        <taxon>Streptomycetaceae</taxon>
        <taxon>Streptomyces</taxon>
    </lineage>
</organism>
<feature type="signal peptide" evidence="1">
    <location>
        <begin position="1"/>
        <end position="27"/>
    </location>
</feature>